<dbReference type="KEGG" id="spal:FM071_05735"/>
<dbReference type="PANTHER" id="PTHR43031">
    <property type="entry name" value="FAD-DEPENDENT OXIDOREDUCTASE"/>
    <property type="match status" value="1"/>
</dbReference>
<dbReference type="AlphaFoldDB" id="A0A7M1B7Y5"/>
<dbReference type="Gene3D" id="3.40.250.10">
    <property type="entry name" value="Rhodanese-like domain"/>
    <property type="match status" value="1"/>
</dbReference>
<keyword evidence="3" id="KW-1185">Reference proteome</keyword>
<dbReference type="PANTHER" id="PTHR43031:SF16">
    <property type="entry name" value="OXIDOREDUCTASE"/>
    <property type="match status" value="1"/>
</dbReference>
<dbReference type="InterPro" id="IPR001763">
    <property type="entry name" value="Rhodanese-like_dom"/>
</dbReference>
<dbReference type="Proteomes" id="UP000593580">
    <property type="component" value="Chromosome"/>
</dbReference>
<reference evidence="2 3" key="1">
    <citation type="submission" date="2019-07" db="EMBL/GenBank/DDBJ databases">
        <title>Sulfurimonas paralvinellae sp. nov., a novel mesophilic, hydrogen- and sulfur-oxidizing chemolithoautotroph within the Epsilonproteo- bacteria isolated from a deep-sea hydrothermal vent polychaete nest, reclassification of Thiomicrospira denitrificans as Sulfurimonas denitrificans comb. nov. and emended description of the genus Sulfurimonas.</title>
        <authorList>
            <person name="Wang S."/>
            <person name="Jiang L."/>
            <person name="Shao Z."/>
        </authorList>
    </citation>
    <scope>NUCLEOTIDE SEQUENCE [LARGE SCALE GENOMIC DNA]</scope>
    <source>
        <strain evidence="2 3">GO25</strain>
    </source>
</reference>
<evidence type="ECO:0000313" key="3">
    <source>
        <dbReference type="Proteomes" id="UP000593580"/>
    </source>
</evidence>
<dbReference type="Pfam" id="PF00581">
    <property type="entry name" value="Rhodanese"/>
    <property type="match status" value="1"/>
</dbReference>
<sequence length="131" mass="15599">MKSKIEEFDKYLRSFDYQERQDMKIKRDELFEQYTKGEIQIIDIRFNEEHEAWSLGFGDHIPLNELPDRLDEIDKNKTIVTMCPHYDRAEIARLYLKLQGFDAKYLTDGMLGVIEGLRGDKARDYMNKLKG</sequence>
<name>A0A7M1B7Y5_9BACT</name>
<dbReference type="PROSITE" id="PS50206">
    <property type="entry name" value="RHODANESE_3"/>
    <property type="match status" value="1"/>
</dbReference>
<accession>A0A7M1B7Y5</accession>
<dbReference type="SUPFAM" id="SSF52821">
    <property type="entry name" value="Rhodanese/Cell cycle control phosphatase"/>
    <property type="match status" value="1"/>
</dbReference>
<dbReference type="SMART" id="SM00450">
    <property type="entry name" value="RHOD"/>
    <property type="match status" value="1"/>
</dbReference>
<evidence type="ECO:0000313" key="2">
    <source>
        <dbReference type="EMBL" id="QOP45814.1"/>
    </source>
</evidence>
<protein>
    <submittedName>
        <fullName evidence="2">Rhodanese-like domain-containing protein</fullName>
    </submittedName>
</protein>
<evidence type="ECO:0000259" key="1">
    <source>
        <dbReference type="PROSITE" id="PS50206"/>
    </source>
</evidence>
<dbReference type="EMBL" id="CP041406">
    <property type="protein sequence ID" value="QOP45814.1"/>
    <property type="molecule type" value="Genomic_DNA"/>
</dbReference>
<dbReference type="RefSeq" id="WP_193109760.1">
    <property type="nucleotide sequence ID" value="NZ_CP041406.1"/>
</dbReference>
<feature type="domain" description="Rhodanese" evidence="1">
    <location>
        <begin position="35"/>
        <end position="115"/>
    </location>
</feature>
<proteinExistence type="predicted"/>
<dbReference type="CDD" id="cd00158">
    <property type="entry name" value="RHOD"/>
    <property type="match status" value="1"/>
</dbReference>
<dbReference type="InterPro" id="IPR036873">
    <property type="entry name" value="Rhodanese-like_dom_sf"/>
</dbReference>
<gene>
    <name evidence="2" type="ORF">FM071_05735</name>
</gene>
<dbReference type="InterPro" id="IPR050229">
    <property type="entry name" value="GlpE_sulfurtransferase"/>
</dbReference>
<organism evidence="2 3">
    <name type="scientific">Sulfurimonas paralvinellae</name>
    <dbReference type="NCBI Taxonomy" id="317658"/>
    <lineage>
        <taxon>Bacteria</taxon>
        <taxon>Pseudomonadati</taxon>
        <taxon>Campylobacterota</taxon>
        <taxon>Epsilonproteobacteria</taxon>
        <taxon>Campylobacterales</taxon>
        <taxon>Sulfurimonadaceae</taxon>
        <taxon>Sulfurimonas</taxon>
    </lineage>
</organism>